<accession>A0A9W8ZYZ9</accession>
<reference evidence="2" key="1">
    <citation type="submission" date="2022-08" db="EMBL/GenBank/DDBJ databases">
        <title>A Global Phylogenomic Analysis of the Shiitake Genus Lentinula.</title>
        <authorList>
            <consortium name="DOE Joint Genome Institute"/>
            <person name="Sierra-Patev S."/>
            <person name="Min B."/>
            <person name="Naranjo-Ortiz M."/>
            <person name="Looney B."/>
            <person name="Konkel Z."/>
            <person name="Slot J.C."/>
            <person name="Sakamoto Y."/>
            <person name="Steenwyk J.L."/>
            <person name="Rokas A."/>
            <person name="Carro J."/>
            <person name="Camarero S."/>
            <person name="Ferreira P."/>
            <person name="Molpeceres G."/>
            <person name="Ruiz-Duenas F.J."/>
            <person name="Serrano A."/>
            <person name="Henrissat B."/>
            <person name="Drula E."/>
            <person name="Hughes K.W."/>
            <person name="Mata J.L."/>
            <person name="Ishikawa N.K."/>
            <person name="Vargas-Isla R."/>
            <person name="Ushijima S."/>
            <person name="Smith C.A."/>
            <person name="Ahrendt S."/>
            <person name="Andreopoulos W."/>
            <person name="He G."/>
            <person name="Labutti K."/>
            <person name="Lipzen A."/>
            <person name="Ng V."/>
            <person name="Riley R."/>
            <person name="Sandor L."/>
            <person name="Barry K."/>
            <person name="Martinez A.T."/>
            <person name="Xiao Y."/>
            <person name="Gibbons J.G."/>
            <person name="Terashima K."/>
            <person name="Grigoriev I.V."/>
            <person name="Hibbett D.S."/>
        </authorList>
    </citation>
    <scope>NUCLEOTIDE SEQUENCE</scope>
    <source>
        <strain evidence="2">JLM2183</strain>
    </source>
</reference>
<feature type="region of interest" description="Disordered" evidence="1">
    <location>
        <begin position="1"/>
        <end position="143"/>
    </location>
</feature>
<protein>
    <submittedName>
        <fullName evidence="2">Uncharacterized protein</fullName>
    </submittedName>
</protein>
<comment type="caution">
    <text evidence="2">The sequence shown here is derived from an EMBL/GenBank/DDBJ whole genome shotgun (WGS) entry which is preliminary data.</text>
</comment>
<feature type="compositionally biased region" description="Low complexity" evidence="1">
    <location>
        <begin position="422"/>
        <end position="435"/>
    </location>
</feature>
<proteinExistence type="predicted"/>
<gene>
    <name evidence="2" type="ORF">J3R30DRAFT_3546852</name>
</gene>
<evidence type="ECO:0000313" key="2">
    <source>
        <dbReference type="EMBL" id="KAJ4469890.1"/>
    </source>
</evidence>
<keyword evidence="3" id="KW-1185">Reference proteome</keyword>
<evidence type="ECO:0000256" key="1">
    <source>
        <dbReference type="SAM" id="MobiDB-lite"/>
    </source>
</evidence>
<dbReference type="Proteomes" id="UP001150266">
    <property type="component" value="Unassembled WGS sequence"/>
</dbReference>
<feature type="compositionally biased region" description="Pro residues" evidence="1">
    <location>
        <begin position="128"/>
        <end position="138"/>
    </location>
</feature>
<feature type="region of interest" description="Disordered" evidence="1">
    <location>
        <begin position="323"/>
        <end position="370"/>
    </location>
</feature>
<evidence type="ECO:0000313" key="3">
    <source>
        <dbReference type="Proteomes" id="UP001150266"/>
    </source>
</evidence>
<sequence length="498" mass="54002">MFQFSSPVFTSPTRTRPSKDDFKSSNPFTPIRNLFQAGRVYLKSSPPNASGPGAITLGKRRRTVSSENDEQSKTHSSLDLSPGSPTNWNSPIPSTSYSPPSSPSTVAQSSSSPPIISSPSLAPNQNPAVPPPPPPTPTPTRGRSRVALQNMDDTYNAVVITALEDIPFCCHEDLLTMSRPQLVAVAHSLNAKLPAVMRIDISAQRTDFFIRRSIEVLVGISKPLMPFGTAPLAVEPPGAPKAMKSRKINLAVVDDGSSSKMEGVREYRNYSMSGDADMNAHAWPPSSPGLLSSPLAKRVIIRSTRVAKASELGALMSTGMPKLAPLEEEDESLVSASPDGTEEMESSRLKKRRKLSEAGSRARGRGFRRWSGSLMKRNEVGSHPLNPIPMIIDTDTESKLDIDINQSPPQTQAYHLRAIPSSKALSSSSSFQSQTRHSDDTRGQSTAHNLTDSLSSGGEFRESKGTRKRSRSMIVKSQLPEAFNKLALGRTLNETNYL</sequence>
<feature type="compositionally biased region" description="Low complexity" evidence="1">
    <location>
        <begin position="90"/>
        <end position="120"/>
    </location>
</feature>
<dbReference type="OrthoDB" id="3061698at2759"/>
<organism evidence="2 3">
    <name type="scientific">Lentinula aciculospora</name>
    <dbReference type="NCBI Taxonomy" id="153920"/>
    <lineage>
        <taxon>Eukaryota</taxon>
        <taxon>Fungi</taxon>
        <taxon>Dikarya</taxon>
        <taxon>Basidiomycota</taxon>
        <taxon>Agaricomycotina</taxon>
        <taxon>Agaricomycetes</taxon>
        <taxon>Agaricomycetidae</taxon>
        <taxon>Agaricales</taxon>
        <taxon>Marasmiineae</taxon>
        <taxon>Omphalotaceae</taxon>
        <taxon>Lentinula</taxon>
    </lineage>
</organism>
<feature type="compositionally biased region" description="Polar residues" evidence="1">
    <location>
        <begin position="1"/>
        <end position="15"/>
    </location>
</feature>
<feature type="region of interest" description="Disordered" evidence="1">
    <location>
        <begin position="422"/>
        <end position="473"/>
    </location>
</feature>
<name>A0A9W8ZYZ9_9AGAR</name>
<dbReference type="EMBL" id="JAOTPV010000030">
    <property type="protein sequence ID" value="KAJ4469890.1"/>
    <property type="molecule type" value="Genomic_DNA"/>
</dbReference>
<feature type="compositionally biased region" description="Polar residues" evidence="1">
    <location>
        <begin position="443"/>
        <end position="456"/>
    </location>
</feature>
<dbReference type="AlphaFoldDB" id="A0A9W8ZYZ9"/>
<feature type="compositionally biased region" description="Polar residues" evidence="1">
    <location>
        <begin position="74"/>
        <end position="89"/>
    </location>
</feature>